<dbReference type="PANTHER" id="PTHR38731">
    <property type="entry name" value="LIPL45-RELATED LIPOPROTEIN-RELATED"/>
    <property type="match status" value="1"/>
</dbReference>
<proteinExistence type="predicted"/>
<sequence length="224" mass="22650">MHRTFMAALLASSALVFVPTAGALADPIGRVTMVSVWAYGTPPNQATRDLFEPEAVNSDEVVRTVTRGALHLSFLDDSVLRLGSASTVTLDEFVYDPSTSSGEMAINLSKGTFRFISGNMAKSGILFRTPSATIGVRGTDFAALVGEDGTTRITVYSGEVIVTPLAGGAPVSVAAGQDLTVSLNGETGELGNGFETVDPGLGEDEGFDGSGGGPGGGGGGGEGG</sequence>
<feature type="compositionally biased region" description="Gly residues" evidence="1">
    <location>
        <begin position="208"/>
        <end position="224"/>
    </location>
</feature>
<keyword evidence="5" id="KW-1185">Reference proteome</keyword>
<feature type="region of interest" description="Disordered" evidence="1">
    <location>
        <begin position="187"/>
        <end position="224"/>
    </location>
</feature>
<feature type="signal peptide" evidence="2">
    <location>
        <begin position="1"/>
        <end position="25"/>
    </location>
</feature>
<evidence type="ECO:0000313" key="4">
    <source>
        <dbReference type="EMBL" id="SLN50189.1"/>
    </source>
</evidence>
<dbReference type="InterPro" id="IPR006860">
    <property type="entry name" value="FecR"/>
</dbReference>
<dbReference type="EMBL" id="FWFR01000001">
    <property type="protein sequence ID" value="SLN50189.1"/>
    <property type="molecule type" value="Genomic_DNA"/>
</dbReference>
<dbReference type="RefSeq" id="WP_085883390.1">
    <property type="nucleotide sequence ID" value="NZ_FWFR01000001.1"/>
</dbReference>
<dbReference type="Proteomes" id="UP000193200">
    <property type="component" value="Unassembled WGS sequence"/>
</dbReference>
<accession>A0A1Y5SZI5</accession>
<dbReference type="PANTHER" id="PTHR38731:SF3">
    <property type="entry name" value="BLL6125 PROTEIN"/>
    <property type="match status" value="1"/>
</dbReference>
<name>A0A1Y5SZI5_9PROT</name>
<dbReference type="Gene3D" id="2.60.120.1440">
    <property type="match status" value="1"/>
</dbReference>
<organism evidence="4 5">
    <name type="scientific">Oceanibacterium hippocampi</name>
    <dbReference type="NCBI Taxonomy" id="745714"/>
    <lineage>
        <taxon>Bacteria</taxon>
        <taxon>Pseudomonadati</taxon>
        <taxon>Pseudomonadota</taxon>
        <taxon>Alphaproteobacteria</taxon>
        <taxon>Sneathiellales</taxon>
        <taxon>Sneathiellaceae</taxon>
        <taxon>Oceanibacterium</taxon>
    </lineage>
</organism>
<feature type="chain" id="PRO_5012825403" evidence="2">
    <location>
        <begin position="26"/>
        <end position="224"/>
    </location>
</feature>
<feature type="domain" description="FecR protein" evidence="3">
    <location>
        <begin position="61"/>
        <end position="160"/>
    </location>
</feature>
<dbReference type="OrthoDB" id="6038785at2"/>
<keyword evidence="2" id="KW-0732">Signal</keyword>
<evidence type="ECO:0000256" key="1">
    <source>
        <dbReference type="SAM" id="MobiDB-lite"/>
    </source>
</evidence>
<evidence type="ECO:0000259" key="3">
    <source>
        <dbReference type="Pfam" id="PF04773"/>
    </source>
</evidence>
<protein>
    <submittedName>
        <fullName evidence="4">FecR protein</fullName>
    </submittedName>
</protein>
<gene>
    <name evidence="4" type="ORF">OCH7691_02204</name>
</gene>
<dbReference type="Pfam" id="PF04773">
    <property type="entry name" value="FecR"/>
    <property type="match status" value="1"/>
</dbReference>
<reference evidence="4 5" key="1">
    <citation type="submission" date="2017-03" db="EMBL/GenBank/DDBJ databases">
        <authorList>
            <person name="Afonso C.L."/>
            <person name="Miller P.J."/>
            <person name="Scott M.A."/>
            <person name="Spackman E."/>
            <person name="Goraichik I."/>
            <person name="Dimitrov K.M."/>
            <person name="Suarez D.L."/>
            <person name="Swayne D.E."/>
        </authorList>
    </citation>
    <scope>NUCLEOTIDE SEQUENCE [LARGE SCALE GENOMIC DNA]</scope>
    <source>
        <strain evidence="4 5">CECT 7691</strain>
    </source>
</reference>
<dbReference type="AlphaFoldDB" id="A0A1Y5SZI5"/>
<evidence type="ECO:0000256" key="2">
    <source>
        <dbReference type="SAM" id="SignalP"/>
    </source>
</evidence>
<dbReference type="InParanoid" id="A0A1Y5SZI5"/>
<evidence type="ECO:0000313" key="5">
    <source>
        <dbReference type="Proteomes" id="UP000193200"/>
    </source>
</evidence>